<sequence>MKLTVGNSVYEMKAEQLKAVLHVASKQVPFGIYAISKKGMAILLKETYSTNEELKKAVSDYAMKGFKVYYNEHGRSN</sequence>
<name>A0A8S5TIU7_9CAUD</name>
<organism evidence="1">
    <name type="scientific">Siphoviridae sp. ct7yc1</name>
    <dbReference type="NCBI Taxonomy" id="2827788"/>
    <lineage>
        <taxon>Viruses</taxon>
        <taxon>Duplodnaviria</taxon>
        <taxon>Heunggongvirae</taxon>
        <taxon>Uroviricota</taxon>
        <taxon>Caudoviricetes</taxon>
    </lineage>
</organism>
<proteinExistence type="predicted"/>
<accession>A0A8S5TIU7</accession>
<dbReference type="EMBL" id="BK032833">
    <property type="protein sequence ID" value="DAF63206.1"/>
    <property type="molecule type" value="Genomic_DNA"/>
</dbReference>
<protein>
    <submittedName>
        <fullName evidence="1">Uncharacterized protein</fullName>
    </submittedName>
</protein>
<evidence type="ECO:0000313" key="1">
    <source>
        <dbReference type="EMBL" id="DAF63206.1"/>
    </source>
</evidence>
<reference evidence="1" key="1">
    <citation type="journal article" date="2021" name="Proc. Natl. Acad. Sci. U.S.A.">
        <title>A Catalog of Tens of Thousands of Viruses from Human Metagenomes Reveals Hidden Associations with Chronic Diseases.</title>
        <authorList>
            <person name="Tisza M.J."/>
            <person name="Buck C.B."/>
        </authorList>
    </citation>
    <scope>NUCLEOTIDE SEQUENCE</scope>
    <source>
        <strain evidence="1">Ct7yc1</strain>
    </source>
</reference>